<dbReference type="GO" id="GO:0006355">
    <property type="term" value="P:regulation of DNA-templated transcription"/>
    <property type="evidence" value="ECO:0007669"/>
    <property type="project" value="InterPro"/>
</dbReference>
<dbReference type="CDD" id="cd00038">
    <property type="entry name" value="CAP_ED"/>
    <property type="match status" value="1"/>
</dbReference>
<dbReference type="Gene3D" id="1.10.10.10">
    <property type="entry name" value="Winged helix-like DNA-binding domain superfamily/Winged helix DNA-binding domain"/>
    <property type="match status" value="1"/>
</dbReference>
<accession>A0A2S6NJC3</accession>
<dbReference type="Gene3D" id="2.60.120.10">
    <property type="entry name" value="Jelly Rolls"/>
    <property type="match status" value="1"/>
</dbReference>
<name>A0A2S6NJC3_RHOGL</name>
<dbReference type="InterPro" id="IPR036388">
    <property type="entry name" value="WH-like_DNA-bd_sf"/>
</dbReference>
<dbReference type="InterPro" id="IPR000595">
    <property type="entry name" value="cNMP-bd_dom"/>
</dbReference>
<dbReference type="Pfam" id="PF13545">
    <property type="entry name" value="HTH_Crp_2"/>
    <property type="match status" value="1"/>
</dbReference>
<keyword evidence="3" id="KW-0804">Transcription</keyword>
<dbReference type="RefSeq" id="WP_104518624.1">
    <property type="nucleotide sequence ID" value="NZ_NHRY01000087.1"/>
</dbReference>
<proteinExistence type="predicted"/>
<dbReference type="InterPro" id="IPR014710">
    <property type="entry name" value="RmlC-like_jellyroll"/>
</dbReference>
<dbReference type="GO" id="GO:0003677">
    <property type="term" value="F:DNA binding"/>
    <property type="evidence" value="ECO:0007669"/>
    <property type="project" value="UniProtKB-KW"/>
</dbReference>
<dbReference type="InterPro" id="IPR018490">
    <property type="entry name" value="cNMP-bd_dom_sf"/>
</dbReference>
<dbReference type="SUPFAM" id="SSF51206">
    <property type="entry name" value="cAMP-binding domain-like"/>
    <property type="match status" value="1"/>
</dbReference>
<dbReference type="EMBL" id="NHRY01000087">
    <property type="protein sequence ID" value="PPQ34821.1"/>
    <property type="molecule type" value="Genomic_DNA"/>
</dbReference>
<sequence length="236" mass="25816">MPKRAVRTTTRNTLLAALSPELRGVLLPKLDTVPLHARQVLVRPETRNDTVYFPESGWLSLIAAMDDGTQGEVGCVGREGMVPPSLILGANTSYAEICVHDAGTALCMPAEPFRAEMAASPPLRARLLRYAEAMHAQAMQIAVCNGRHPLDQRLARWLLMAHDRIDGNEITITQETLGLMLCVYRPSVSVAASGLQRAAIIRYQPGRITILDRAALESVACGCYRMVAARFRQLLG</sequence>
<reference evidence="5 6" key="1">
    <citation type="journal article" date="2018" name="Arch. Microbiol.">
        <title>New insights into the metabolic potential of the phototrophic purple bacterium Rhodopila globiformis DSM 161(T) from its draft genome sequence and evidence for a vanadium-dependent nitrogenase.</title>
        <authorList>
            <person name="Imhoff J.F."/>
            <person name="Rahn T."/>
            <person name="Kunzel S."/>
            <person name="Neulinger S.C."/>
        </authorList>
    </citation>
    <scope>NUCLEOTIDE SEQUENCE [LARGE SCALE GENOMIC DNA]</scope>
    <source>
        <strain evidence="5 6">DSM 161</strain>
    </source>
</reference>
<keyword evidence="1" id="KW-0805">Transcription regulation</keyword>
<keyword evidence="2" id="KW-0238">DNA-binding</keyword>
<evidence type="ECO:0000313" key="6">
    <source>
        <dbReference type="Proteomes" id="UP000239724"/>
    </source>
</evidence>
<comment type="caution">
    <text evidence="5">The sequence shown here is derived from an EMBL/GenBank/DDBJ whole genome shotgun (WGS) entry which is preliminary data.</text>
</comment>
<dbReference type="Pfam" id="PF00027">
    <property type="entry name" value="cNMP_binding"/>
    <property type="match status" value="1"/>
</dbReference>
<dbReference type="InterPro" id="IPR012318">
    <property type="entry name" value="HTH_CRP"/>
</dbReference>
<protein>
    <recommendedName>
        <fullName evidence="4">Cyclic nucleotide-binding domain-containing protein</fullName>
    </recommendedName>
</protein>
<evidence type="ECO:0000313" key="5">
    <source>
        <dbReference type="EMBL" id="PPQ34821.1"/>
    </source>
</evidence>
<dbReference type="SUPFAM" id="SSF46785">
    <property type="entry name" value="Winged helix' DNA-binding domain"/>
    <property type="match status" value="1"/>
</dbReference>
<evidence type="ECO:0000259" key="4">
    <source>
        <dbReference type="SMART" id="SM00100"/>
    </source>
</evidence>
<evidence type="ECO:0000256" key="3">
    <source>
        <dbReference type="ARBA" id="ARBA00023163"/>
    </source>
</evidence>
<gene>
    <name evidence="5" type="ORF">CCS01_09535</name>
</gene>
<keyword evidence="6" id="KW-1185">Reference proteome</keyword>
<dbReference type="SMART" id="SM00100">
    <property type="entry name" value="cNMP"/>
    <property type="match status" value="1"/>
</dbReference>
<evidence type="ECO:0000256" key="1">
    <source>
        <dbReference type="ARBA" id="ARBA00023015"/>
    </source>
</evidence>
<dbReference type="Proteomes" id="UP000239724">
    <property type="component" value="Unassembled WGS sequence"/>
</dbReference>
<evidence type="ECO:0000256" key="2">
    <source>
        <dbReference type="ARBA" id="ARBA00023125"/>
    </source>
</evidence>
<feature type="domain" description="Cyclic nucleotide-binding" evidence="4">
    <location>
        <begin position="14"/>
        <end position="135"/>
    </location>
</feature>
<dbReference type="OrthoDB" id="7506088at2"/>
<dbReference type="AlphaFoldDB" id="A0A2S6NJC3"/>
<dbReference type="InterPro" id="IPR036390">
    <property type="entry name" value="WH_DNA-bd_sf"/>
</dbReference>
<organism evidence="5 6">
    <name type="scientific">Rhodopila globiformis</name>
    <name type="common">Rhodopseudomonas globiformis</name>
    <dbReference type="NCBI Taxonomy" id="1071"/>
    <lineage>
        <taxon>Bacteria</taxon>
        <taxon>Pseudomonadati</taxon>
        <taxon>Pseudomonadota</taxon>
        <taxon>Alphaproteobacteria</taxon>
        <taxon>Acetobacterales</taxon>
        <taxon>Acetobacteraceae</taxon>
        <taxon>Rhodopila</taxon>
    </lineage>
</organism>